<feature type="transmembrane region" description="Helical" evidence="1">
    <location>
        <begin position="70"/>
        <end position="94"/>
    </location>
</feature>
<dbReference type="EMBL" id="JACRSO010000001">
    <property type="protein sequence ID" value="MBC8528311.1"/>
    <property type="molecule type" value="Genomic_DNA"/>
</dbReference>
<accession>A0A926CZ65</accession>
<keyword evidence="3" id="KW-1185">Reference proteome</keyword>
<dbReference type="Pfam" id="PF10990">
    <property type="entry name" value="DUF2809"/>
    <property type="match status" value="1"/>
</dbReference>
<keyword evidence="1" id="KW-0472">Membrane</keyword>
<organism evidence="2 3">
    <name type="scientific">Luoshenia tenuis</name>
    <dbReference type="NCBI Taxonomy" id="2763654"/>
    <lineage>
        <taxon>Bacteria</taxon>
        <taxon>Bacillati</taxon>
        <taxon>Bacillota</taxon>
        <taxon>Clostridia</taxon>
        <taxon>Christensenellales</taxon>
        <taxon>Christensenellaceae</taxon>
        <taxon>Luoshenia</taxon>
    </lineage>
</organism>
<keyword evidence="1" id="KW-0812">Transmembrane</keyword>
<keyword evidence="1" id="KW-1133">Transmembrane helix</keyword>
<feature type="transmembrane region" description="Helical" evidence="1">
    <location>
        <begin position="20"/>
        <end position="38"/>
    </location>
</feature>
<dbReference type="AlphaFoldDB" id="A0A926CZ65"/>
<feature type="transmembrane region" description="Helical" evidence="1">
    <location>
        <begin position="114"/>
        <end position="131"/>
    </location>
</feature>
<dbReference type="InterPro" id="IPR021257">
    <property type="entry name" value="DUF2809"/>
</dbReference>
<protein>
    <submittedName>
        <fullName evidence="2">DUF2809 domain-containing protein</fullName>
    </submittedName>
</protein>
<comment type="caution">
    <text evidence="2">The sequence shown here is derived from an EMBL/GenBank/DDBJ whole genome shotgun (WGS) entry which is preliminary data.</text>
</comment>
<dbReference type="Proteomes" id="UP000654279">
    <property type="component" value="Unassembled WGS sequence"/>
</dbReference>
<gene>
    <name evidence="2" type="ORF">H8699_02505</name>
</gene>
<evidence type="ECO:0000313" key="2">
    <source>
        <dbReference type="EMBL" id="MBC8528311.1"/>
    </source>
</evidence>
<sequence>MRASPEPLGGTALNNRLRYLLAFILILALEVGIALYVHDGFIRPYLGDMLAVWGLYCLVRACAGRDIPLLPLYVFLFAAAVECAQYLGLARLLGLSQVPVLGALLGATFDVQDLLMYFTGCALLALGRWGLRRHGARR</sequence>
<feature type="transmembrane region" description="Helical" evidence="1">
    <location>
        <begin position="44"/>
        <end position="63"/>
    </location>
</feature>
<evidence type="ECO:0000256" key="1">
    <source>
        <dbReference type="SAM" id="Phobius"/>
    </source>
</evidence>
<evidence type="ECO:0000313" key="3">
    <source>
        <dbReference type="Proteomes" id="UP000654279"/>
    </source>
</evidence>
<proteinExistence type="predicted"/>
<reference evidence="2" key="1">
    <citation type="submission" date="2020-08" db="EMBL/GenBank/DDBJ databases">
        <title>Genome public.</title>
        <authorList>
            <person name="Liu C."/>
            <person name="Sun Q."/>
        </authorList>
    </citation>
    <scope>NUCLEOTIDE SEQUENCE</scope>
    <source>
        <strain evidence="2">NSJ-44</strain>
    </source>
</reference>
<name>A0A926CZ65_9FIRM</name>